<organism evidence="8 9">
    <name type="scientific">Fraxinus pennsylvanica</name>
    <dbReference type="NCBI Taxonomy" id="56036"/>
    <lineage>
        <taxon>Eukaryota</taxon>
        <taxon>Viridiplantae</taxon>
        <taxon>Streptophyta</taxon>
        <taxon>Embryophyta</taxon>
        <taxon>Tracheophyta</taxon>
        <taxon>Spermatophyta</taxon>
        <taxon>Magnoliopsida</taxon>
        <taxon>eudicotyledons</taxon>
        <taxon>Gunneridae</taxon>
        <taxon>Pentapetalae</taxon>
        <taxon>asterids</taxon>
        <taxon>lamiids</taxon>
        <taxon>Lamiales</taxon>
        <taxon>Oleaceae</taxon>
        <taxon>Oleeae</taxon>
        <taxon>Fraxinus</taxon>
    </lineage>
</organism>
<reference evidence="8" key="1">
    <citation type="submission" date="2023-05" db="EMBL/GenBank/DDBJ databases">
        <authorList>
            <person name="Huff M."/>
        </authorList>
    </citation>
    <scope>NUCLEOTIDE SEQUENCE</scope>
</reference>
<keyword evidence="2 5" id="KW-0547">Nucleotide-binding</keyword>
<dbReference type="GO" id="GO:0004674">
    <property type="term" value="F:protein serine/threonine kinase activity"/>
    <property type="evidence" value="ECO:0007669"/>
    <property type="project" value="UniProtKB-KW"/>
</dbReference>
<evidence type="ECO:0000256" key="6">
    <source>
        <dbReference type="RuleBase" id="RU000304"/>
    </source>
</evidence>
<keyword evidence="1" id="KW-0808">Transferase</keyword>
<dbReference type="InterPro" id="IPR000719">
    <property type="entry name" value="Prot_kinase_dom"/>
</dbReference>
<keyword evidence="9" id="KW-1185">Reference proteome</keyword>
<dbReference type="EMBL" id="OU503037">
    <property type="protein sequence ID" value="CAI9757020.1"/>
    <property type="molecule type" value="Genomic_DNA"/>
</dbReference>
<evidence type="ECO:0000313" key="8">
    <source>
        <dbReference type="EMBL" id="CAI9757020.1"/>
    </source>
</evidence>
<dbReference type="Proteomes" id="UP000834106">
    <property type="component" value="Chromosome 2"/>
</dbReference>
<evidence type="ECO:0000256" key="2">
    <source>
        <dbReference type="ARBA" id="ARBA00022741"/>
    </source>
</evidence>
<feature type="domain" description="Protein kinase" evidence="7">
    <location>
        <begin position="3"/>
        <end position="256"/>
    </location>
</feature>
<dbReference type="InterPro" id="IPR008271">
    <property type="entry name" value="Ser/Thr_kinase_AS"/>
</dbReference>
<keyword evidence="3" id="KW-0418">Kinase</keyword>
<name>A0AAD1YW62_9LAMI</name>
<dbReference type="Gene3D" id="1.10.510.10">
    <property type="entry name" value="Transferase(Phosphotransferase) domain 1"/>
    <property type="match status" value="1"/>
</dbReference>
<evidence type="ECO:0000256" key="4">
    <source>
        <dbReference type="ARBA" id="ARBA00022840"/>
    </source>
</evidence>
<dbReference type="CDD" id="cd06606">
    <property type="entry name" value="STKc_MAPKKK"/>
    <property type="match status" value="1"/>
</dbReference>
<dbReference type="InterPro" id="IPR052751">
    <property type="entry name" value="Plant_MAPKKK"/>
</dbReference>
<dbReference type="PROSITE" id="PS00108">
    <property type="entry name" value="PROTEIN_KINASE_ST"/>
    <property type="match status" value="1"/>
</dbReference>
<dbReference type="PROSITE" id="PS50011">
    <property type="entry name" value="PROTEIN_KINASE_DOM"/>
    <property type="match status" value="1"/>
</dbReference>
<keyword evidence="4 5" id="KW-0067">ATP-binding</keyword>
<dbReference type="PANTHER" id="PTHR48011:SF76">
    <property type="entry name" value="MITOGEN-ACTIVATED PROTEIN KINASE KINASE KINASE 15"/>
    <property type="match status" value="1"/>
</dbReference>
<comment type="similarity">
    <text evidence="6">Belongs to the protein kinase superfamily.</text>
</comment>
<evidence type="ECO:0000256" key="5">
    <source>
        <dbReference type="PROSITE-ProRule" id="PRU10141"/>
    </source>
</evidence>
<dbReference type="PROSITE" id="PS00107">
    <property type="entry name" value="PROTEIN_KINASE_ATP"/>
    <property type="match status" value="1"/>
</dbReference>
<dbReference type="PANTHER" id="PTHR48011">
    <property type="entry name" value="CCR4-NOT TRANSCRIPTIONAL COMPLEX SUBUNIT CAF120-RELATED"/>
    <property type="match status" value="1"/>
</dbReference>
<gene>
    <name evidence="8" type="ORF">FPE_LOCUS4450</name>
</gene>
<evidence type="ECO:0000256" key="1">
    <source>
        <dbReference type="ARBA" id="ARBA00022679"/>
    </source>
</evidence>
<accession>A0AAD1YW62</accession>
<dbReference type="Pfam" id="PF00069">
    <property type="entry name" value="Pkinase"/>
    <property type="match status" value="1"/>
</dbReference>
<evidence type="ECO:0000313" key="9">
    <source>
        <dbReference type="Proteomes" id="UP000834106"/>
    </source>
</evidence>
<dbReference type="InterPro" id="IPR011009">
    <property type="entry name" value="Kinase-like_dom_sf"/>
</dbReference>
<keyword evidence="6" id="KW-0723">Serine/threonine-protein kinase</keyword>
<evidence type="ECO:0000256" key="3">
    <source>
        <dbReference type="ARBA" id="ARBA00022777"/>
    </source>
</evidence>
<dbReference type="AlphaFoldDB" id="A0AAD1YW62"/>
<sequence length="446" mass="49894">MEWIRGPLVGRGATAAVSIATMASGEVFAVKSSDLSCSSLLQKEKSLISQLDSPYIVKCLGSEITFENQRHVYNLFLEYVPGGTLSDQITKQGGCLDEFTIQFYTHQMLEGMNYLHMNGLVHCDIKGQNVLIGKDGVKIADFGCAKLMQEGGGSAKSAFSGTPAYMAPEVARGEEQGFPADIWALGCTIIEMATGSNPWQEMEDPVSALYRIGYSGTSPEYPSWLSDSAKELLSKCLVRDPNERWTAAQLLKHPFFDSMEENLEEFKEFTRRTPTSVMDQGFWDSLESTNSSPNPTHNFSSPNSPADRILRLISYENSSLPDWAEGGDWVTVRCNQNEEISNPTFSSSIEEEIRTSILIEDSLLFSDYLRIIENFLSIESFSVTSVENVNDVSASTILYFLRILMELIFLVQITFLTKVETRVLVESWVRHSAKSTILPFRHWCET</sequence>
<dbReference type="SUPFAM" id="SSF56112">
    <property type="entry name" value="Protein kinase-like (PK-like)"/>
    <property type="match status" value="1"/>
</dbReference>
<evidence type="ECO:0000259" key="7">
    <source>
        <dbReference type="PROSITE" id="PS50011"/>
    </source>
</evidence>
<protein>
    <recommendedName>
        <fullName evidence="7">Protein kinase domain-containing protein</fullName>
    </recommendedName>
</protein>
<proteinExistence type="inferred from homology"/>
<dbReference type="InterPro" id="IPR017441">
    <property type="entry name" value="Protein_kinase_ATP_BS"/>
</dbReference>
<dbReference type="SMART" id="SM00220">
    <property type="entry name" value="S_TKc"/>
    <property type="match status" value="1"/>
</dbReference>
<feature type="binding site" evidence="5">
    <location>
        <position position="31"/>
    </location>
    <ligand>
        <name>ATP</name>
        <dbReference type="ChEBI" id="CHEBI:30616"/>
    </ligand>
</feature>
<dbReference type="GO" id="GO:0005524">
    <property type="term" value="F:ATP binding"/>
    <property type="evidence" value="ECO:0007669"/>
    <property type="project" value="UniProtKB-UniRule"/>
</dbReference>
<dbReference type="GO" id="GO:0007165">
    <property type="term" value="P:signal transduction"/>
    <property type="evidence" value="ECO:0007669"/>
    <property type="project" value="TreeGrafter"/>
</dbReference>